<accession>A0A7C1BJZ9</accession>
<dbReference type="Proteomes" id="UP000885931">
    <property type="component" value="Unassembled WGS sequence"/>
</dbReference>
<dbReference type="InterPro" id="IPR027396">
    <property type="entry name" value="DsrEFH-like"/>
</dbReference>
<evidence type="ECO:0000313" key="1">
    <source>
        <dbReference type="EMBL" id="HDM90893.1"/>
    </source>
</evidence>
<dbReference type="Pfam" id="PF02635">
    <property type="entry name" value="DsrE"/>
    <property type="match status" value="1"/>
</dbReference>
<dbReference type="InterPro" id="IPR003787">
    <property type="entry name" value="Sulphur_relay_DsrE/F-like"/>
</dbReference>
<feature type="non-terminal residue" evidence="1">
    <location>
        <position position="1"/>
    </location>
</feature>
<dbReference type="SUPFAM" id="SSF75169">
    <property type="entry name" value="DsrEFH-like"/>
    <property type="match status" value="1"/>
</dbReference>
<protein>
    <submittedName>
        <fullName evidence="1">Multidrug transporter</fullName>
    </submittedName>
</protein>
<dbReference type="AlphaFoldDB" id="A0A7C1BJZ9"/>
<name>A0A7C1BJZ9_UNCW3</name>
<organism evidence="1">
    <name type="scientific">candidate division WOR-3 bacterium</name>
    <dbReference type="NCBI Taxonomy" id="2052148"/>
    <lineage>
        <taxon>Bacteria</taxon>
        <taxon>Bacteria division WOR-3</taxon>
    </lineage>
</organism>
<comment type="caution">
    <text evidence="1">The sequence shown here is derived from an EMBL/GenBank/DDBJ whole genome shotgun (WGS) entry which is preliminary data.</text>
</comment>
<sequence length="96" mass="10316">MANAAIASGLDVLVGVQGNAVLLVRKGCPEHVFAANFPPFKELVETFLEAGGKIYVCGPCVKSRKIDEDDMMEGAKVVNAPTFINEIMNSDKVLVY</sequence>
<dbReference type="Gene3D" id="3.40.1260.10">
    <property type="entry name" value="DsrEFH-like"/>
    <property type="match status" value="1"/>
</dbReference>
<reference evidence="1" key="1">
    <citation type="journal article" date="2020" name="mSystems">
        <title>Genome- and Community-Level Interaction Insights into Carbon Utilization and Element Cycling Functions of Hydrothermarchaeota in Hydrothermal Sediment.</title>
        <authorList>
            <person name="Zhou Z."/>
            <person name="Liu Y."/>
            <person name="Xu W."/>
            <person name="Pan J."/>
            <person name="Luo Z.H."/>
            <person name="Li M."/>
        </authorList>
    </citation>
    <scope>NUCLEOTIDE SEQUENCE [LARGE SCALE GENOMIC DNA]</scope>
    <source>
        <strain evidence="1">HyVt-237</strain>
    </source>
</reference>
<dbReference type="EMBL" id="DRBW01000249">
    <property type="protein sequence ID" value="HDM90893.1"/>
    <property type="molecule type" value="Genomic_DNA"/>
</dbReference>
<proteinExistence type="predicted"/>
<gene>
    <name evidence="1" type="ORF">ENG67_06785</name>
</gene>